<evidence type="ECO:0000313" key="3">
    <source>
        <dbReference type="Proteomes" id="UP000189286"/>
    </source>
</evidence>
<feature type="transmembrane region" description="Helical" evidence="1">
    <location>
        <begin position="9"/>
        <end position="31"/>
    </location>
</feature>
<feature type="transmembrane region" description="Helical" evidence="1">
    <location>
        <begin position="148"/>
        <end position="166"/>
    </location>
</feature>
<dbReference type="OrthoDB" id="19727at2"/>
<evidence type="ECO:0000256" key="1">
    <source>
        <dbReference type="SAM" id="Phobius"/>
    </source>
</evidence>
<keyword evidence="1" id="KW-1133">Transmembrane helix</keyword>
<proteinExistence type="predicted"/>
<evidence type="ECO:0000313" key="2">
    <source>
        <dbReference type="EMBL" id="ONK05204.1"/>
    </source>
</evidence>
<comment type="caution">
    <text evidence="2">The sequence shown here is derived from an EMBL/GenBank/DDBJ whole genome shotgun (WGS) entry which is preliminary data.</text>
</comment>
<dbReference type="Gene3D" id="3.40.50.300">
    <property type="entry name" value="P-loop containing nucleotide triphosphate hydrolases"/>
    <property type="match status" value="1"/>
</dbReference>
<name>A0A1V2R246_9GAMM</name>
<dbReference type="EMBL" id="MPUJ01000007">
    <property type="protein sequence ID" value="ONK05204.1"/>
    <property type="molecule type" value="Genomic_DNA"/>
</dbReference>
<dbReference type="InterPro" id="IPR027417">
    <property type="entry name" value="P-loop_NTPase"/>
</dbReference>
<dbReference type="CDD" id="cd00267">
    <property type="entry name" value="ABC_ATPase"/>
    <property type="match status" value="1"/>
</dbReference>
<reference evidence="3" key="1">
    <citation type="submission" date="2016-11" db="EMBL/GenBank/DDBJ databases">
        <authorList>
            <person name="Panda P."/>
            <person name="Visnovsky S."/>
            <person name="Pitman A."/>
        </authorList>
    </citation>
    <scope>NUCLEOTIDE SEQUENCE [LARGE SCALE GENOMIC DNA]</scope>
    <source>
        <strain evidence="3">ICMP 9972</strain>
    </source>
</reference>
<dbReference type="Proteomes" id="UP000189286">
    <property type="component" value="Unassembled WGS sequence"/>
</dbReference>
<organism evidence="2 3">
    <name type="scientific">Pectobacterium actinidiae</name>
    <dbReference type="NCBI Taxonomy" id="1507808"/>
    <lineage>
        <taxon>Bacteria</taxon>
        <taxon>Pseudomonadati</taxon>
        <taxon>Pseudomonadota</taxon>
        <taxon>Gammaproteobacteria</taxon>
        <taxon>Enterobacterales</taxon>
        <taxon>Pectobacteriaceae</taxon>
        <taxon>Pectobacterium</taxon>
    </lineage>
</organism>
<accession>A0A1V2R246</accession>
<keyword evidence="1" id="KW-0812">Transmembrane</keyword>
<sequence>MNNVFFNKFFIISVGFVCLQQILVGLSTYFIGRAGENINLSSFGAFFYTGLFFFSIFIAYFLGSVSLFYRVKLSNSLWQKYYLSTLESVSRNHSLSTDENKKLTQLWLSGEALSTFDEVGFEFVEILAIYFNVIFTTIALFVILGVELAGVIVFCMLFSVMLLFLAKGKIGGLAGNMQNDKITTLHFLSKIWDSMFYGDRERLASAQSLTREKASIYFKRKESYKLLEQIISCTPILISIPLLVGFSYYQVSVNEVAIGALVAVLPRSLQLFQNIHAASMSTSQILLLKRKVTKLYSFSTTLKGYDYLANIDPVKLSITNLYNGNEINVQDILGDNFIDRNPNGRILIMGTNGAGKSSLIKYLKSQHSDALFFGPGIDIDDDTVPGSTGQKQLYQLESLSGIRNRIILLDEWDANLDAFNTSEIDERLNILSLSNLIIEIRHKVQ</sequence>
<dbReference type="RefSeq" id="WP_039358905.1">
    <property type="nucleotide sequence ID" value="NZ_CP097896.1"/>
</dbReference>
<dbReference type="SUPFAM" id="SSF52540">
    <property type="entry name" value="P-loop containing nucleoside triphosphate hydrolases"/>
    <property type="match status" value="1"/>
</dbReference>
<gene>
    <name evidence="2" type="ORF">BSK71_12275</name>
</gene>
<feature type="transmembrane region" description="Helical" evidence="1">
    <location>
        <begin position="43"/>
        <end position="69"/>
    </location>
</feature>
<keyword evidence="1" id="KW-0472">Membrane</keyword>
<dbReference type="AlphaFoldDB" id="A0A1V2R246"/>
<protein>
    <submittedName>
        <fullName evidence="2">Uncharacterized protein</fullName>
    </submittedName>
</protein>